<dbReference type="OrthoDB" id="4349922at2759"/>
<feature type="region of interest" description="Disordered" evidence="1">
    <location>
        <begin position="1"/>
        <end position="54"/>
    </location>
</feature>
<keyword evidence="3" id="KW-1185">Reference proteome</keyword>
<feature type="compositionally biased region" description="Polar residues" evidence="1">
    <location>
        <begin position="38"/>
        <end position="54"/>
    </location>
</feature>
<reference evidence="2" key="2">
    <citation type="journal article" date="2023" name="IMA Fungus">
        <title>Comparative genomic study of the Penicillium genus elucidates a diverse pangenome and 15 lateral gene transfer events.</title>
        <authorList>
            <person name="Petersen C."/>
            <person name="Sorensen T."/>
            <person name="Nielsen M.R."/>
            <person name="Sondergaard T.E."/>
            <person name="Sorensen J.L."/>
            <person name="Fitzpatrick D.A."/>
            <person name="Frisvad J.C."/>
            <person name="Nielsen K.L."/>
        </authorList>
    </citation>
    <scope>NUCLEOTIDE SEQUENCE</scope>
    <source>
        <strain evidence="2">IBT 29677</strain>
    </source>
</reference>
<gene>
    <name evidence="2" type="ORF">N7509_000259</name>
</gene>
<dbReference type="RefSeq" id="XP_056493488.1">
    <property type="nucleotide sequence ID" value="XM_056624906.1"/>
</dbReference>
<organism evidence="2 3">
    <name type="scientific">Penicillium cosmopolitanum</name>
    <dbReference type="NCBI Taxonomy" id="1131564"/>
    <lineage>
        <taxon>Eukaryota</taxon>
        <taxon>Fungi</taxon>
        <taxon>Dikarya</taxon>
        <taxon>Ascomycota</taxon>
        <taxon>Pezizomycotina</taxon>
        <taxon>Eurotiomycetes</taxon>
        <taxon>Eurotiomycetidae</taxon>
        <taxon>Eurotiales</taxon>
        <taxon>Aspergillaceae</taxon>
        <taxon>Penicillium</taxon>
    </lineage>
</organism>
<evidence type="ECO:0000313" key="3">
    <source>
        <dbReference type="Proteomes" id="UP001147747"/>
    </source>
</evidence>
<dbReference type="Proteomes" id="UP001147747">
    <property type="component" value="Unassembled WGS sequence"/>
</dbReference>
<evidence type="ECO:0000313" key="2">
    <source>
        <dbReference type="EMBL" id="KAJ5413632.1"/>
    </source>
</evidence>
<comment type="caution">
    <text evidence="2">The sequence shown here is derived from an EMBL/GenBank/DDBJ whole genome shotgun (WGS) entry which is preliminary data.</text>
</comment>
<feature type="compositionally biased region" description="Polar residues" evidence="1">
    <location>
        <begin position="12"/>
        <end position="29"/>
    </location>
</feature>
<dbReference type="EMBL" id="JAPZBU010000003">
    <property type="protein sequence ID" value="KAJ5413632.1"/>
    <property type="molecule type" value="Genomic_DNA"/>
</dbReference>
<proteinExistence type="predicted"/>
<protein>
    <submittedName>
        <fullName evidence="2">Uncharacterized protein</fullName>
    </submittedName>
</protein>
<accession>A0A9W9WA72</accession>
<dbReference type="AlphaFoldDB" id="A0A9W9WA72"/>
<evidence type="ECO:0000256" key="1">
    <source>
        <dbReference type="SAM" id="MobiDB-lite"/>
    </source>
</evidence>
<dbReference type="GeneID" id="81363886"/>
<name>A0A9W9WA72_9EURO</name>
<reference evidence="2" key="1">
    <citation type="submission" date="2022-12" db="EMBL/GenBank/DDBJ databases">
        <authorList>
            <person name="Petersen C."/>
        </authorList>
    </citation>
    <scope>NUCLEOTIDE SEQUENCE</scope>
    <source>
        <strain evidence="2">IBT 29677</strain>
    </source>
</reference>
<sequence>MEIDGIEPPTGSKASASTFEEQATSNSCDQAGAPASDATKNSHGESNSPELPLNSNKVEHIKTLIEESLDQMHTRLVENGAMVSPLGKAFICILDHESDLSKKNGHAGEIKDGDDPITGFLNLVCVKFKRLSSALPSNAVQGPGGLNLLRICCEWILFETLLFSCFGTVVRRKWLASPAQELYYVSREGVEDFQPLPLNGAKPWKDLQKTDSAPLESWTLQRGFIVNVDTGYGTSLAKVSDIRCLDDGRYIVVYTWLYTRDEIAEEFEVDGKLSTRDRAYLDKRWPLGNRYRYMLSTNRTVTLWDTAIGQASEEMTTNLCCSAIYSTTPTSRRIWSIENPRYKWMKRILIHEPHEPRLEDTRE</sequence>